<evidence type="ECO:0000259" key="8">
    <source>
        <dbReference type="PROSITE" id="PS51383"/>
    </source>
</evidence>
<dbReference type="HAMAP" id="MF_01965">
    <property type="entry name" value="NADHX_dehydratase"/>
    <property type="match status" value="1"/>
</dbReference>
<keyword evidence="10" id="KW-1185">Reference proteome</keyword>
<dbReference type="InterPro" id="IPR000631">
    <property type="entry name" value="CARKD"/>
</dbReference>
<dbReference type="InterPro" id="IPR029056">
    <property type="entry name" value="Ribokinase-like"/>
</dbReference>
<evidence type="ECO:0000256" key="5">
    <source>
        <dbReference type="ARBA" id="ARBA00023239"/>
    </source>
</evidence>
<dbReference type="GO" id="GO:0110051">
    <property type="term" value="P:metabolite repair"/>
    <property type="evidence" value="ECO:0007669"/>
    <property type="project" value="TreeGrafter"/>
</dbReference>
<dbReference type="GO" id="GO:0005737">
    <property type="term" value="C:cytoplasm"/>
    <property type="evidence" value="ECO:0007669"/>
    <property type="project" value="UniProtKB-SubCell"/>
</dbReference>
<evidence type="ECO:0000313" key="9">
    <source>
        <dbReference type="EMBL" id="RPD58992.1"/>
    </source>
</evidence>
<dbReference type="CDD" id="cd01171">
    <property type="entry name" value="YXKO-related"/>
    <property type="match status" value="1"/>
</dbReference>
<keyword evidence="9" id="KW-0418">Kinase</keyword>
<keyword evidence="9" id="KW-0808">Transferase</keyword>
<dbReference type="Gene3D" id="3.40.1190.20">
    <property type="match status" value="1"/>
</dbReference>
<comment type="catalytic activity">
    <reaction evidence="7">
        <text>(6S)-NADHX + ATP = ADP + phosphate + NADH + H(+)</text>
        <dbReference type="Rhea" id="RHEA:19017"/>
        <dbReference type="ChEBI" id="CHEBI:15378"/>
        <dbReference type="ChEBI" id="CHEBI:30616"/>
        <dbReference type="ChEBI" id="CHEBI:43474"/>
        <dbReference type="ChEBI" id="CHEBI:57945"/>
        <dbReference type="ChEBI" id="CHEBI:64074"/>
        <dbReference type="ChEBI" id="CHEBI:456216"/>
        <dbReference type="EC" id="4.2.1.93"/>
    </reaction>
</comment>
<evidence type="ECO:0000256" key="7">
    <source>
        <dbReference type="HAMAP-Rule" id="MF_03157"/>
    </source>
</evidence>
<dbReference type="NCBIfam" id="TIGR00196">
    <property type="entry name" value="yjeF_cterm"/>
    <property type="match status" value="1"/>
</dbReference>
<dbReference type="PROSITE" id="PS51383">
    <property type="entry name" value="YJEF_C_3"/>
    <property type="match status" value="1"/>
</dbReference>
<dbReference type="EC" id="4.2.1.93" evidence="7"/>
<dbReference type="Proteomes" id="UP000313359">
    <property type="component" value="Unassembled WGS sequence"/>
</dbReference>
<evidence type="ECO:0000313" key="10">
    <source>
        <dbReference type="Proteomes" id="UP000313359"/>
    </source>
</evidence>
<feature type="binding site" evidence="7">
    <location>
        <begin position="202"/>
        <end position="206"/>
    </location>
    <ligand>
        <name>ATP</name>
        <dbReference type="ChEBI" id="CHEBI:30616"/>
    </ligand>
</feature>
<dbReference type="GO" id="GO:0047453">
    <property type="term" value="F:ATP-dependent NAD(P)H-hydrate dehydratase activity"/>
    <property type="evidence" value="ECO:0007669"/>
    <property type="project" value="UniProtKB-UniRule"/>
</dbReference>
<keyword evidence="4 7" id="KW-0520">NAD</keyword>
<feature type="domain" description="YjeF C-terminal" evidence="8">
    <location>
        <begin position="7"/>
        <end position="325"/>
    </location>
</feature>
<keyword evidence="2 7" id="KW-0067">ATP-binding</keyword>
<dbReference type="STRING" id="1328759.A0A5C2S5L8"/>
<keyword evidence="3" id="KW-0521">NADP</keyword>
<evidence type="ECO:0000256" key="6">
    <source>
        <dbReference type="ARBA" id="ARBA00047472"/>
    </source>
</evidence>
<comment type="function">
    <text evidence="7">Catalyzes the dehydration of the S-form of NAD(P)HX at the expense of ATP, which is converted to ADP. Together with NAD(P)HX epimerase, which catalyzes the epimerization of the S- and R-forms, the enzyme allows the repair of both epimers of NAD(P)HX, a damaged form of NAD(P)H that is a result of enzymatic or heat-dependent hydration.</text>
</comment>
<evidence type="ECO:0000256" key="4">
    <source>
        <dbReference type="ARBA" id="ARBA00023027"/>
    </source>
</evidence>
<name>A0A5C2S5L8_9APHY</name>
<comment type="catalytic activity">
    <reaction evidence="6 7">
        <text>(6S)-NADPHX + ATP = ADP + phosphate + NADPH + H(+)</text>
        <dbReference type="Rhea" id="RHEA:32231"/>
        <dbReference type="ChEBI" id="CHEBI:15378"/>
        <dbReference type="ChEBI" id="CHEBI:30616"/>
        <dbReference type="ChEBI" id="CHEBI:43474"/>
        <dbReference type="ChEBI" id="CHEBI:57783"/>
        <dbReference type="ChEBI" id="CHEBI:64076"/>
        <dbReference type="ChEBI" id="CHEBI:456216"/>
        <dbReference type="EC" id="4.2.1.93"/>
    </reaction>
</comment>
<protein>
    <recommendedName>
        <fullName evidence="7">ATP-dependent (S)-NAD(P)H-hydrate dehydratase</fullName>
        <ecNumber evidence="7">4.2.1.93</ecNumber>
    </recommendedName>
    <alternativeName>
        <fullName evidence="7">ATP-dependent NAD(P)HX dehydratase</fullName>
    </alternativeName>
</protein>
<dbReference type="GO" id="GO:0016301">
    <property type="term" value="F:kinase activity"/>
    <property type="evidence" value="ECO:0007669"/>
    <property type="project" value="UniProtKB-KW"/>
</dbReference>
<keyword evidence="1 7" id="KW-0547">Nucleotide-binding</keyword>
<dbReference type="AlphaFoldDB" id="A0A5C2S5L8"/>
<dbReference type="OrthoDB" id="8110916at2759"/>
<keyword evidence="7" id="KW-0597">Phosphoprotein</keyword>
<dbReference type="PANTHER" id="PTHR12592:SF0">
    <property type="entry name" value="ATP-DEPENDENT (S)-NAD(P)H-HYDRATE DEHYDRATASE"/>
    <property type="match status" value="1"/>
</dbReference>
<evidence type="ECO:0000256" key="1">
    <source>
        <dbReference type="ARBA" id="ARBA00022741"/>
    </source>
</evidence>
<feature type="binding site" evidence="7">
    <location>
        <position position="251"/>
    </location>
    <ligand>
        <name>(6S)-NADPHX</name>
        <dbReference type="ChEBI" id="CHEBI:64076"/>
    </ligand>
</feature>
<comment type="cofactor">
    <cofactor evidence="7">
        <name>Mg(2+)</name>
        <dbReference type="ChEBI" id="CHEBI:18420"/>
    </cofactor>
</comment>
<evidence type="ECO:0000256" key="2">
    <source>
        <dbReference type="ARBA" id="ARBA00022840"/>
    </source>
</evidence>
<comment type="similarity">
    <text evidence="7">Belongs to the NnrD/CARKD family.</text>
</comment>
<proteinExistence type="inferred from homology"/>
<gene>
    <name evidence="9" type="ORF">L227DRAFT_654383</name>
</gene>
<dbReference type="SUPFAM" id="SSF53613">
    <property type="entry name" value="Ribokinase-like"/>
    <property type="match status" value="1"/>
</dbReference>
<sequence>MPVPKNILNQIKNIIPPLDGSLHKGQSGRVGVLGGALDYTGAPFFASISALRIGADLSHVICSPTAAGAIKSYSPDLIVHPILREDQSSDSVKPALSSLLSRLHVLIVGPGLGREEYMQNFAKLAVNIAKEQGMYLVLDADALWMVGQDLSVIRGYRRAVLTPNVVEFKRLSENVKIDPSIPAEERAMHVSRALGGVTVLEKGANDIICTNTGKASKEEAQLNKISEGESAEERVVIDVPGGLKRCGGQGDILSGAVGTIMAWGKCFEDGAFGDGSVPPSRIPLLAAAAGSMITRTASRRAFSKQGRGVVTQDMLPEIGGAFAEIFGEGEKGWGAPVDQKL</sequence>
<dbReference type="PANTHER" id="PTHR12592">
    <property type="entry name" value="ATP-DEPENDENT (S)-NAD(P)H-HYDRATE DEHYDRATASE FAMILY MEMBER"/>
    <property type="match status" value="1"/>
</dbReference>
<dbReference type="EMBL" id="ML122272">
    <property type="protein sequence ID" value="RPD58992.1"/>
    <property type="molecule type" value="Genomic_DNA"/>
</dbReference>
<evidence type="ECO:0000256" key="3">
    <source>
        <dbReference type="ARBA" id="ARBA00022857"/>
    </source>
</evidence>
<dbReference type="GO" id="GO:0005524">
    <property type="term" value="F:ATP binding"/>
    <property type="evidence" value="ECO:0007669"/>
    <property type="project" value="UniProtKB-KW"/>
</dbReference>
<accession>A0A5C2S5L8</accession>
<keyword evidence="5 7" id="KW-0456">Lyase</keyword>
<dbReference type="Pfam" id="PF01256">
    <property type="entry name" value="Carb_kinase"/>
    <property type="match status" value="1"/>
</dbReference>
<dbReference type="GO" id="GO:0046496">
    <property type="term" value="P:nicotinamide nucleotide metabolic process"/>
    <property type="evidence" value="ECO:0007669"/>
    <property type="project" value="UniProtKB-UniRule"/>
</dbReference>
<feature type="binding site" evidence="7">
    <location>
        <begin position="164"/>
        <end position="170"/>
    </location>
    <ligand>
        <name>(6S)-NADPHX</name>
        <dbReference type="ChEBI" id="CHEBI:64076"/>
    </ligand>
</feature>
<feature type="binding site" evidence="7">
    <location>
        <begin position="241"/>
        <end position="250"/>
    </location>
    <ligand>
        <name>ATP</name>
        <dbReference type="ChEBI" id="CHEBI:30616"/>
    </ligand>
</feature>
<reference evidence="9" key="1">
    <citation type="journal article" date="2018" name="Genome Biol. Evol.">
        <title>Genomics and development of Lentinus tigrinus, a white-rot wood-decaying mushroom with dimorphic fruiting bodies.</title>
        <authorList>
            <person name="Wu B."/>
            <person name="Xu Z."/>
            <person name="Knudson A."/>
            <person name="Carlson A."/>
            <person name="Chen N."/>
            <person name="Kovaka S."/>
            <person name="LaButti K."/>
            <person name="Lipzen A."/>
            <person name="Pennachio C."/>
            <person name="Riley R."/>
            <person name="Schakwitz W."/>
            <person name="Umezawa K."/>
            <person name="Ohm R.A."/>
            <person name="Grigoriev I.V."/>
            <person name="Nagy L.G."/>
            <person name="Gibbons J."/>
            <person name="Hibbett D."/>
        </authorList>
    </citation>
    <scope>NUCLEOTIDE SEQUENCE [LARGE SCALE GENOMIC DNA]</scope>
    <source>
        <strain evidence="9">ALCF2SS1-6</strain>
    </source>
</reference>
<feature type="binding site" evidence="7">
    <location>
        <position position="111"/>
    </location>
    <ligand>
        <name>(6S)-NADPHX</name>
        <dbReference type="ChEBI" id="CHEBI:64076"/>
    </ligand>
</feature>
<keyword evidence="7" id="KW-0963">Cytoplasm</keyword>
<comment type="subcellular location">
    <subcellularLocation>
        <location evidence="7">Cytoplasm</location>
    </subcellularLocation>
</comment>
<organism evidence="9 10">
    <name type="scientific">Lentinus tigrinus ALCF2SS1-6</name>
    <dbReference type="NCBI Taxonomy" id="1328759"/>
    <lineage>
        <taxon>Eukaryota</taxon>
        <taxon>Fungi</taxon>
        <taxon>Dikarya</taxon>
        <taxon>Basidiomycota</taxon>
        <taxon>Agaricomycotina</taxon>
        <taxon>Agaricomycetes</taxon>
        <taxon>Polyporales</taxon>
        <taxon>Polyporaceae</taxon>
        <taxon>Lentinus</taxon>
    </lineage>
</organism>